<dbReference type="PROSITE" id="PS50234">
    <property type="entry name" value="VWFA"/>
    <property type="match status" value="1"/>
</dbReference>
<dbReference type="SMART" id="SM00327">
    <property type="entry name" value="VWA"/>
    <property type="match status" value="1"/>
</dbReference>
<dbReference type="Gene3D" id="3.40.50.410">
    <property type="entry name" value="von Willebrand factor, type A domain"/>
    <property type="match status" value="1"/>
</dbReference>
<dbReference type="InterPro" id="IPR028274">
    <property type="entry name" value="TerY-C"/>
</dbReference>
<evidence type="ECO:0000259" key="1">
    <source>
        <dbReference type="PROSITE" id="PS50234"/>
    </source>
</evidence>
<keyword evidence="3" id="KW-1185">Reference proteome</keyword>
<evidence type="ECO:0000313" key="2">
    <source>
        <dbReference type="EMBL" id="GGN60407.1"/>
    </source>
</evidence>
<dbReference type="InterPro" id="IPR036465">
    <property type="entry name" value="vWFA_dom_sf"/>
</dbReference>
<dbReference type="EMBL" id="BMLK01000030">
    <property type="protein sequence ID" value="GGN60407.1"/>
    <property type="molecule type" value="Genomic_DNA"/>
</dbReference>
<organism evidence="2 3">
    <name type="scientific">Novosphingobium indicum</name>
    <dbReference type="NCBI Taxonomy" id="462949"/>
    <lineage>
        <taxon>Bacteria</taxon>
        <taxon>Pseudomonadati</taxon>
        <taxon>Pseudomonadota</taxon>
        <taxon>Alphaproteobacteria</taxon>
        <taxon>Sphingomonadales</taxon>
        <taxon>Sphingomonadaceae</taxon>
        <taxon>Novosphingobium</taxon>
    </lineage>
</organism>
<proteinExistence type="predicted"/>
<sequence length="357" mass="39300">MRRLPIYFLVDVSESMAGQNLHMLQDGIGETIRRLRTDPYALETAFVSVVVFAGKAKTIMPLTELPSFHTPELPVGGGTSLGLALDHIMTEMDRNLVKTTAERKGDWQPFIFLLTDGHPTDNTSAAELRWNQDFRSRVNLVAVSVGGGADHAMLKRLTDDVMVFDDKAPEAFTHLIDWITRSIGSLVSSVQAGQDRGVNLAKGREGLLERIERPHVISPDTGIDDRFAVFIGKCSKSKLPYLVKYERHFGEIETSDTELSRLFRTKRYALSGAVQVKNSYFELSDEKSTEQSVTSDELAGQPNCPHCNAPFGMAICACGKIHCVEGEGPQTCPWCGNTGMYGSTSAGDELKIGRQRG</sequence>
<dbReference type="SUPFAM" id="SSF53300">
    <property type="entry name" value="vWA-like"/>
    <property type="match status" value="1"/>
</dbReference>
<dbReference type="Pfam" id="PF15616">
    <property type="entry name" value="TerY_C"/>
    <property type="match status" value="1"/>
</dbReference>
<dbReference type="RefSeq" id="WP_188822984.1">
    <property type="nucleotide sequence ID" value="NZ_BMLK01000030.1"/>
</dbReference>
<name>A0ABQ2K2K2_9SPHN</name>
<gene>
    <name evidence="2" type="ORF">GCM10011349_41930</name>
</gene>
<feature type="domain" description="VWFA" evidence="1">
    <location>
        <begin position="5"/>
        <end position="179"/>
    </location>
</feature>
<protein>
    <recommendedName>
        <fullName evidence="1">VWFA domain-containing protein</fullName>
    </recommendedName>
</protein>
<accession>A0ABQ2K2K2</accession>
<evidence type="ECO:0000313" key="3">
    <source>
        <dbReference type="Proteomes" id="UP000605099"/>
    </source>
</evidence>
<dbReference type="InterPro" id="IPR002035">
    <property type="entry name" value="VWF_A"/>
</dbReference>
<reference evidence="3" key="1">
    <citation type="journal article" date="2019" name="Int. J. Syst. Evol. Microbiol.">
        <title>The Global Catalogue of Microorganisms (GCM) 10K type strain sequencing project: providing services to taxonomists for standard genome sequencing and annotation.</title>
        <authorList>
            <consortium name="The Broad Institute Genomics Platform"/>
            <consortium name="The Broad Institute Genome Sequencing Center for Infectious Disease"/>
            <person name="Wu L."/>
            <person name="Ma J."/>
        </authorList>
    </citation>
    <scope>NUCLEOTIDE SEQUENCE [LARGE SCALE GENOMIC DNA]</scope>
    <source>
        <strain evidence="3">CGMCC 1.6784</strain>
    </source>
</reference>
<dbReference type="Proteomes" id="UP000605099">
    <property type="component" value="Unassembled WGS sequence"/>
</dbReference>
<comment type="caution">
    <text evidence="2">The sequence shown here is derived from an EMBL/GenBank/DDBJ whole genome shotgun (WGS) entry which is preliminary data.</text>
</comment>
<dbReference type="Pfam" id="PF00092">
    <property type="entry name" value="VWA"/>
    <property type="match status" value="1"/>
</dbReference>